<reference evidence="2" key="1">
    <citation type="journal article" date="2022" name="Arch. Microbiol.">
        <title>Pseudodesulfovibrio sediminis sp. nov., a mesophilic and neutrophilic sulfate-reducing bacterium isolated from sediment of a brackish lake.</title>
        <authorList>
            <person name="Takahashi A."/>
            <person name="Kojima H."/>
            <person name="Watanabe M."/>
            <person name="Fukui M."/>
        </authorList>
    </citation>
    <scope>NUCLEOTIDE SEQUENCE</scope>
    <source>
        <strain evidence="2">SF6</strain>
    </source>
</reference>
<feature type="transmembrane region" description="Helical" evidence="1">
    <location>
        <begin position="337"/>
        <end position="361"/>
    </location>
</feature>
<gene>
    <name evidence="2" type="ORF">PSDVSF_06050</name>
</gene>
<keyword evidence="1" id="KW-0472">Membrane</keyword>
<dbReference type="EMBL" id="AP024485">
    <property type="protein sequence ID" value="BCS87363.1"/>
    <property type="molecule type" value="Genomic_DNA"/>
</dbReference>
<evidence type="ECO:0000313" key="3">
    <source>
        <dbReference type="Proteomes" id="UP001053296"/>
    </source>
</evidence>
<dbReference type="PANTHER" id="PTHR14136:SF17">
    <property type="entry name" value="BTB_POZ DOMAIN-CONTAINING PROTEIN KCTD9"/>
    <property type="match status" value="1"/>
</dbReference>
<organism evidence="2 3">
    <name type="scientific">Pseudodesulfovibrio sediminis</name>
    <dbReference type="NCBI Taxonomy" id="2810563"/>
    <lineage>
        <taxon>Bacteria</taxon>
        <taxon>Pseudomonadati</taxon>
        <taxon>Thermodesulfobacteriota</taxon>
        <taxon>Desulfovibrionia</taxon>
        <taxon>Desulfovibrionales</taxon>
        <taxon>Desulfovibrionaceae</taxon>
    </lineage>
</organism>
<keyword evidence="1" id="KW-1133">Transmembrane helix</keyword>
<dbReference type="Gene3D" id="2.160.20.80">
    <property type="entry name" value="E3 ubiquitin-protein ligase SopA"/>
    <property type="match status" value="1"/>
</dbReference>
<dbReference type="InterPro" id="IPR001646">
    <property type="entry name" value="5peptide_repeat"/>
</dbReference>
<accession>A0ABN6EPZ1</accession>
<proteinExistence type="predicted"/>
<dbReference type="Proteomes" id="UP001053296">
    <property type="component" value="Chromosome"/>
</dbReference>
<protein>
    <recommendedName>
        <fullName evidence="4">Pentapeptide repeat-containing protein</fullName>
    </recommendedName>
</protein>
<evidence type="ECO:0008006" key="4">
    <source>
        <dbReference type="Google" id="ProtNLM"/>
    </source>
</evidence>
<dbReference type="SUPFAM" id="SSF141571">
    <property type="entry name" value="Pentapeptide repeat-like"/>
    <property type="match status" value="1"/>
</dbReference>
<dbReference type="InterPro" id="IPR051082">
    <property type="entry name" value="Pentapeptide-BTB/POZ_domain"/>
</dbReference>
<evidence type="ECO:0000256" key="1">
    <source>
        <dbReference type="SAM" id="Phobius"/>
    </source>
</evidence>
<name>A0ABN6EPZ1_9BACT</name>
<keyword evidence="3" id="KW-1185">Reference proteome</keyword>
<dbReference type="RefSeq" id="WP_229593558.1">
    <property type="nucleotide sequence ID" value="NZ_AP024485.1"/>
</dbReference>
<evidence type="ECO:0000313" key="2">
    <source>
        <dbReference type="EMBL" id="BCS87363.1"/>
    </source>
</evidence>
<keyword evidence="1" id="KW-0812">Transmembrane</keyword>
<feature type="transmembrane region" description="Helical" evidence="1">
    <location>
        <begin position="165"/>
        <end position="186"/>
    </location>
</feature>
<dbReference type="Pfam" id="PF00805">
    <property type="entry name" value="Pentapeptide"/>
    <property type="match status" value="1"/>
</dbReference>
<dbReference type="PANTHER" id="PTHR14136">
    <property type="entry name" value="BTB_POZ DOMAIN-CONTAINING PROTEIN KCTD9"/>
    <property type="match status" value="1"/>
</dbReference>
<feature type="transmembrane region" description="Helical" evidence="1">
    <location>
        <begin position="198"/>
        <end position="220"/>
    </location>
</feature>
<sequence>MANSEHLKILKQGIEVWNQWREDNPKVTPDFQGAILQGANLKGADLKGANLQHADLHGANLWGASLQNAHLIGADVSNVVLWEVDLAKTVFLDGKDSPLILDGADLWEANLKKTCFPSLQAMEKLARPLSVEQQRDTIYLDNTQQIVEEPFIELTEQALKAKRNLIILIVLSFVLAVGLLDIAQFKPLGFKLKDGNEIWLYVGTMVATVYFMVTLYLTGWETFQKWKLRRTGVGEAILKKVQDRGGFARAGQSIQQSNSRALGEKANRKMEQPVVEQHTAYADIHSTLDDVRSLLKAETTDMELVNKNLEQIKMKEPLLIHLTKKFNQHQSFIVKKFIIEFHVTLGFGLLAFIALACRMFILGIGKPEEVSLFHCLSPWFC</sequence>